<dbReference type="Proteomes" id="UP000584642">
    <property type="component" value="Unassembled WGS sequence"/>
</dbReference>
<accession>A0ABX2TAN2</accession>
<feature type="modified residue" description="4-aspartylphosphate" evidence="2">
    <location>
        <position position="65"/>
    </location>
</feature>
<evidence type="ECO:0000313" key="5">
    <source>
        <dbReference type="Proteomes" id="UP000584642"/>
    </source>
</evidence>
<dbReference type="SUPFAM" id="SSF52172">
    <property type="entry name" value="CheY-like"/>
    <property type="match status" value="1"/>
</dbReference>
<keyword evidence="5" id="KW-1185">Reference proteome</keyword>
<dbReference type="Gene3D" id="3.60.40.10">
    <property type="entry name" value="PPM-type phosphatase domain"/>
    <property type="match status" value="1"/>
</dbReference>
<evidence type="ECO:0000256" key="1">
    <source>
        <dbReference type="ARBA" id="ARBA00022801"/>
    </source>
</evidence>
<dbReference type="InterPro" id="IPR052016">
    <property type="entry name" value="Bact_Sigma-Reg"/>
</dbReference>
<dbReference type="RefSeq" id="WP_180283007.1">
    <property type="nucleotide sequence ID" value="NZ_JABFDB010000011.1"/>
</dbReference>
<evidence type="ECO:0000256" key="2">
    <source>
        <dbReference type="PROSITE-ProRule" id="PRU00169"/>
    </source>
</evidence>
<comment type="caution">
    <text evidence="4">The sequence shown here is derived from an EMBL/GenBank/DDBJ whole genome shotgun (WGS) entry which is preliminary data.</text>
</comment>
<name>A0ABX2TAN2_9PROT</name>
<dbReference type="SMART" id="SM00331">
    <property type="entry name" value="PP2C_SIG"/>
    <property type="match status" value="1"/>
</dbReference>
<protein>
    <submittedName>
        <fullName evidence="4">Fused response regulator/phosphatase</fullName>
    </submittedName>
</protein>
<keyword evidence="2" id="KW-0597">Phosphoprotein</keyword>
<dbReference type="InterPro" id="IPR001789">
    <property type="entry name" value="Sig_transdc_resp-reg_receiver"/>
</dbReference>
<evidence type="ECO:0000313" key="4">
    <source>
        <dbReference type="EMBL" id="NYZ21234.1"/>
    </source>
</evidence>
<dbReference type="PANTHER" id="PTHR43156:SF9">
    <property type="entry name" value="HAMP DOMAIN-CONTAINING PROTEIN"/>
    <property type="match status" value="1"/>
</dbReference>
<gene>
    <name evidence="4" type="ORF">HND93_16070</name>
</gene>
<dbReference type="SMART" id="SM00448">
    <property type="entry name" value="REC"/>
    <property type="match status" value="1"/>
</dbReference>
<dbReference type="InterPro" id="IPR011006">
    <property type="entry name" value="CheY-like_superfamily"/>
</dbReference>
<sequence length="400" mass="43754">MAAIGLDWYQLKDQRVLVVDDQALVRSLIGGMLASVGFETVAFAEDGDEALERVGSFRPDLILLDLLMPRVDGIGVLEQLRAEAAWMDVPVLVLTAADDLQMRGRVFMAGATDFISKPVNRLELLARVKVHLSNWVLIRTLDRQLKRIDADLKEAQRMQTALLPGADALRALERSHGVTVASHFESSSRVGGDYWTARALEDGALAVLICDFSGHGVSAALNTVRLHTLLADLLAPVWHRPAELLGAINAALVGRLPEGQFATMFAAVVDTRADTLSYAAAAAPDAFLGRAAGGELRRLDGTGLPVGLSPKARYREATVPFPPGHYLFLYSDAFYEGVPAPKGRSGRREFAEVFQAILSAPCADPVLPRLLDWFYARSPRPPKDDLTAVWLERRPARWEE</sequence>
<feature type="domain" description="Response regulatory" evidence="3">
    <location>
        <begin position="15"/>
        <end position="132"/>
    </location>
</feature>
<proteinExistence type="predicted"/>
<dbReference type="InterPro" id="IPR001932">
    <property type="entry name" value="PPM-type_phosphatase-like_dom"/>
</dbReference>
<dbReference type="PROSITE" id="PS50110">
    <property type="entry name" value="RESPONSE_REGULATORY"/>
    <property type="match status" value="1"/>
</dbReference>
<dbReference type="Pfam" id="PF00072">
    <property type="entry name" value="Response_reg"/>
    <property type="match status" value="1"/>
</dbReference>
<organism evidence="4 5">
    <name type="scientific">Azospirillum oleiclasticum</name>
    <dbReference type="NCBI Taxonomy" id="2735135"/>
    <lineage>
        <taxon>Bacteria</taxon>
        <taxon>Pseudomonadati</taxon>
        <taxon>Pseudomonadota</taxon>
        <taxon>Alphaproteobacteria</taxon>
        <taxon>Rhodospirillales</taxon>
        <taxon>Azospirillaceae</taxon>
        <taxon>Azospirillum</taxon>
    </lineage>
</organism>
<dbReference type="Pfam" id="PF07228">
    <property type="entry name" value="SpoIIE"/>
    <property type="match status" value="1"/>
</dbReference>
<dbReference type="EMBL" id="JABFDB010000011">
    <property type="protein sequence ID" value="NYZ21234.1"/>
    <property type="molecule type" value="Genomic_DNA"/>
</dbReference>
<reference evidence="4 5" key="1">
    <citation type="submission" date="2020-05" db="EMBL/GenBank/DDBJ databases">
        <title>Azospirillum oleiclasticum sp. nov, a nitrogen-fixing and heavy crude oil-emulsifying bacterium isolated from the crude oil of Yumen Oilfield.</title>
        <authorList>
            <person name="Wu D."/>
            <person name="Cai M."/>
            <person name="Zhang X."/>
        </authorList>
    </citation>
    <scope>NUCLEOTIDE SEQUENCE [LARGE SCALE GENOMIC DNA]</scope>
    <source>
        <strain evidence="4 5">ROY-1-1-2</strain>
    </source>
</reference>
<dbReference type="InterPro" id="IPR036457">
    <property type="entry name" value="PPM-type-like_dom_sf"/>
</dbReference>
<dbReference type="PANTHER" id="PTHR43156">
    <property type="entry name" value="STAGE II SPORULATION PROTEIN E-RELATED"/>
    <property type="match status" value="1"/>
</dbReference>
<keyword evidence="1" id="KW-0378">Hydrolase</keyword>
<dbReference type="Gene3D" id="3.40.50.2300">
    <property type="match status" value="1"/>
</dbReference>
<evidence type="ECO:0000259" key="3">
    <source>
        <dbReference type="PROSITE" id="PS50110"/>
    </source>
</evidence>